<dbReference type="PANTHER" id="PTHR11712">
    <property type="entry name" value="POLYKETIDE SYNTHASE-RELATED"/>
    <property type="match status" value="1"/>
</dbReference>
<evidence type="ECO:0000256" key="2">
    <source>
        <dbReference type="ARBA" id="ARBA00022679"/>
    </source>
</evidence>
<proteinExistence type="inferred from homology"/>
<dbReference type="Pfam" id="PF00109">
    <property type="entry name" value="ketoacyl-synt"/>
    <property type="match status" value="1"/>
</dbReference>
<dbReference type="PANTHER" id="PTHR11712:SF336">
    <property type="entry name" value="3-OXOACYL-[ACYL-CARRIER-PROTEIN] SYNTHASE, MITOCHONDRIAL"/>
    <property type="match status" value="1"/>
</dbReference>
<feature type="domain" description="Ketosynthase family 3 (KS3)" evidence="4">
    <location>
        <begin position="2"/>
        <end position="394"/>
    </location>
</feature>
<dbReference type="InterPro" id="IPR016039">
    <property type="entry name" value="Thiolase-like"/>
</dbReference>
<accession>A0ABT9Z2H3</accession>
<dbReference type="RefSeq" id="WP_095300445.1">
    <property type="nucleotide sequence ID" value="NZ_CADEPK010000033.1"/>
</dbReference>
<reference evidence="5 6" key="1">
    <citation type="submission" date="2023-07" db="EMBL/GenBank/DDBJ databases">
        <title>Genomic Encyclopedia of Type Strains, Phase IV (KMG-IV): sequencing the most valuable type-strain genomes for metagenomic binning, comparative biology and taxonomic classification.</title>
        <authorList>
            <person name="Goeker M."/>
        </authorList>
    </citation>
    <scope>NUCLEOTIDE SEQUENCE [LARGE SCALE GENOMIC DNA]</scope>
    <source>
        <strain evidence="5 6">DSM 17723</strain>
    </source>
</reference>
<dbReference type="Gene3D" id="3.40.47.10">
    <property type="match status" value="1"/>
</dbReference>
<dbReference type="PROSITE" id="PS00606">
    <property type="entry name" value="KS3_1"/>
    <property type="match status" value="1"/>
</dbReference>
<evidence type="ECO:0000256" key="3">
    <source>
        <dbReference type="RuleBase" id="RU003694"/>
    </source>
</evidence>
<dbReference type="Pfam" id="PF02801">
    <property type="entry name" value="Ketoacyl-synt_C"/>
    <property type="match status" value="1"/>
</dbReference>
<sequence>MVKRIAITGIGVLSSIGNGKDEFLQGLMECKLGARDVSSFDVTDYPVKKGAEILPVDLHEDETYQDEVVQKGIVAAVEAVSESGIRNVYKPREIGVSIATSLGGVGSREKYYLWQKERGIVDYQLLLNVPTACLAGSLSRHFNFRGPNSTVVTACAAGGNALGIGADFIREGRAKAMLVGGVDPFSTISFSGFSVLRSLSPQVTKPFNEHRDGLTLGEASAFLIFEEMDAAIERGATIYAEFLGYGISNDAYHITSPDPNGGGAIRSMNAALREANVRIEDVSYINAHGTGTPYNDKMEIKAIKELIGEKTETIPISSSKSQFGHTLGTAGAIEAIVCTLAIKHQFIPATINFETSIDNSFDFVPNDIREGEIQYALSNSFAFGGNTASILIGKVNGV</sequence>
<dbReference type="InterPro" id="IPR014030">
    <property type="entry name" value="Ketoacyl_synth_N"/>
</dbReference>
<evidence type="ECO:0000256" key="1">
    <source>
        <dbReference type="ARBA" id="ARBA00008467"/>
    </source>
</evidence>
<evidence type="ECO:0000259" key="4">
    <source>
        <dbReference type="PROSITE" id="PS52004"/>
    </source>
</evidence>
<dbReference type="InterPro" id="IPR014031">
    <property type="entry name" value="Ketoacyl_synth_C"/>
</dbReference>
<protein>
    <submittedName>
        <fullName evidence="5">3-oxoacyl-[acyl-carrier-protein] synthase II</fullName>
        <ecNumber evidence="5">2.3.1.179</ecNumber>
    </submittedName>
</protein>
<dbReference type="SMART" id="SM00825">
    <property type="entry name" value="PKS_KS"/>
    <property type="match status" value="1"/>
</dbReference>
<dbReference type="EMBL" id="JAUSTZ010000005">
    <property type="protein sequence ID" value="MDQ0226412.1"/>
    <property type="molecule type" value="Genomic_DNA"/>
</dbReference>
<comment type="similarity">
    <text evidence="1 3">Belongs to the thiolase-like superfamily. Beta-ketoacyl-ACP synthases family.</text>
</comment>
<evidence type="ECO:0000313" key="6">
    <source>
        <dbReference type="Proteomes" id="UP001232245"/>
    </source>
</evidence>
<dbReference type="InterPro" id="IPR000794">
    <property type="entry name" value="Beta-ketoacyl_synthase"/>
</dbReference>
<keyword evidence="6" id="KW-1185">Reference proteome</keyword>
<dbReference type="InterPro" id="IPR018201">
    <property type="entry name" value="Ketoacyl_synth_AS"/>
</dbReference>
<dbReference type="Proteomes" id="UP001232245">
    <property type="component" value="Unassembled WGS sequence"/>
</dbReference>
<evidence type="ECO:0000313" key="5">
    <source>
        <dbReference type="EMBL" id="MDQ0226412.1"/>
    </source>
</evidence>
<gene>
    <name evidence="5" type="ORF">J2S02_002757</name>
</gene>
<dbReference type="PROSITE" id="PS52004">
    <property type="entry name" value="KS3_2"/>
    <property type="match status" value="1"/>
</dbReference>
<dbReference type="CDD" id="cd00834">
    <property type="entry name" value="KAS_I_II"/>
    <property type="match status" value="1"/>
</dbReference>
<name>A0ABT9Z2H3_9BACI</name>
<keyword evidence="5" id="KW-0012">Acyltransferase</keyword>
<dbReference type="SUPFAM" id="SSF53901">
    <property type="entry name" value="Thiolase-like"/>
    <property type="match status" value="2"/>
</dbReference>
<dbReference type="GO" id="GO:0004315">
    <property type="term" value="F:3-oxoacyl-[acyl-carrier-protein] synthase activity"/>
    <property type="evidence" value="ECO:0007669"/>
    <property type="project" value="UniProtKB-EC"/>
</dbReference>
<organism evidence="5 6">
    <name type="scientific">Metabacillus niabensis</name>
    <dbReference type="NCBI Taxonomy" id="324854"/>
    <lineage>
        <taxon>Bacteria</taxon>
        <taxon>Bacillati</taxon>
        <taxon>Bacillota</taxon>
        <taxon>Bacilli</taxon>
        <taxon>Bacillales</taxon>
        <taxon>Bacillaceae</taxon>
        <taxon>Metabacillus</taxon>
    </lineage>
</organism>
<comment type="caution">
    <text evidence="5">The sequence shown here is derived from an EMBL/GenBank/DDBJ whole genome shotgun (WGS) entry which is preliminary data.</text>
</comment>
<dbReference type="EC" id="2.3.1.179" evidence="5"/>
<keyword evidence="2 3" id="KW-0808">Transferase</keyword>
<dbReference type="InterPro" id="IPR020841">
    <property type="entry name" value="PKS_Beta-ketoAc_synthase_dom"/>
</dbReference>